<feature type="compositionally biased region" description="Low complexity" evidence="1">
    <location>
        <begin position="348"/>
        <end position="358"/>
    </location>
</feature>
<evidence type="ECO:0000313" key="2">
    <source>
        <dbReference type="EMBL" id="CAH1230286.1"/>
    </source>
</evidence>
<evidence type="ECO:0000313" key="3">
    <source>
        <dbReference type="Proteomes" id="UP000838412"/>
    </source>
</evidence>
<reference evidence="2" key="1">
    <citation type="submission" date="2022-01" db="EMBL/GenBank/DDBJ databases">
        <authorList>
            <person name="Braso-Vives M."/>
        </authorList>
    </citation>
    <scope>NUCLEOTIDE SEQUENCE</scope>
</reference>
<feature type="region of interest" description="Disordered" evidence="1">
    <location>
        <begin position="311"/>
        <end position="366"/>
    </location>
</feature>
<gene>
    <name evidence="2" type="primary">Hypp293</name>
    <name evidence="2" type="ORF">BLAG_LOCUS1024</name>
</gene>
<keyword evidence="3" id="KW-1185">Reference proteome</keyword>
<feature type="compositionally biased region" description="Basic and acidic residues" evidence="1">
    <location>
        <begin position="171"/>
        <end position="181"/>
    </location>
</feature>
<organism evidence="2 3">
    <name type="scientific">Branchiostoma lanceolatum</name>
    <name type="common">Common lancelet</name>
    <name type="synonym">Amphioxus lanceolatum</name>
    <dbReference type="NCBI Taxonomy" id="7740"/>
    <lineage>
        <taxon>Eukaryota</taxon>
        <taxon>Metazoa</taxon>
        <taxon>Chordata</taxon>
        <taxon>Cephalochordata</taxon>
        <taxon>Leptocardii</taxon>
        <taxon>Amphioxiformes</taxon>
        <taxon>Branchiostomatidae</taxon>
        <taxon>Branchiostoma</taxon>
    </lineage>
</organism>
<dbReference type="OrthoDB" id="2101380at2759"/>
<feature type="region of interest" description="Disordered" evidence="1">
    <location>
        <begin position="162"/>
        <end position="186"/>
    </location>
</feature>
<dbReference type="EMBL" id="OV696686">
    <property type="protein sequence ID" value="CAH1230286.1"/>
    <property type="molecule type" value="Genomic_DNA"/>
</dbReference>
<dbReference type="AlphaFoldDB" id="A0A8J9V8Y0"/>
<name>A0A8J9V8Y0_BRALA</name>
<feature type="compositionally biased region" description="Basic residues" evidence="1">
    <location>
        <begin position="386"/>
        <end position="402"/>
    </location>
</feature>
<sequence length="575" mass="65563">MSWSGQDGVDDEFVLHGRKTPIRDHPGGYFTNSQKTITTQDLTQSRTYDPGNYRPSSKTAAMRTYRSDLRRSHSEEDLRIRKTKEEMLQDIFKAEGRALSPSVYELEKSLTDLRLDLSALSNSGSFGKGQLNKSVSFSDKVQEKIVHSDSEDSVDEELRRLIDRDDEEASTGERGDGDIPRPLHSKNVTSHEYKWVSDKPAAAHDKQWYTDPKHLTSEVGYYPTLQEGGVPPRSVSPVNRTIGRFGSEIADKSAFARVTPTDIASSATSYPVRLQAPYIIGVKSLRQPKIQPRPQSPVRALSPALRMERMMEDVEQERGRSRSRTRTSLRTRSTSPALRQSRGRLRSRSSSLSRGRSPSPAPAWKPVLTVKKEAPIFLDDSPLPRKPQRKFSPRQSRSKSKKFTWNSTTPLPEKPMNADSALKDISKQFLESLEPETRKYLLEQSIKNNTPLLAEADKLSGRTVSDSPWEKELARLRLERLRIEEEHLLELKREDELERIRGPMPKCWHGPNNLPSPAWYEMKTSQFHYEAKKNNKLLKNSKHWQGMMDYRQELLNASREFSQSVDPHAGMGIAL</sequence>
<accession>A0A8J9V8Y0</accession>
<proteinExistence type="predicted"/>
<evidence type="ECO:0000256" key="1">
    <source>
        <dbReference type="SAM" id="MobiDB-lite"/>
    </source>
</evidence>
<feature type="region of interest" description="Disordered" evidence="1">
    <location>
        <begin position="378"/>
        <end position="418"/>
    </location>
</feature>
<feature type="compositionally biased region" description="Basic and acidic residues" evidence="1">
    <location>
        <begin position="311"/>
        <end position="320"/>
    </location>
</feature>
<feature type="compositionally biased region" description="Polar residues" evidence="1">
    <location>
        <begin position="30"/>
        <end position="47"/>
    </location>
</feature>
<feature type="region of interest" description="Disordered" evidence="1">
    <location>
        <begin position="15"/>
        <end position="60"/>
    </location>
</feature>
<dbReference type="Proteomes" id="UP000838412">
    <property type="component" value="Chromosome 1"/>
</dbReference>
<protein>
    <submittedName>
        <fullName evidence="2">Hypp293 protein</fullName>
    </submittedName>
</protein>